<accession>A0A1J9RIM1</accession>
<dbReference type="Gene3D" id="3.40.50.150">
    <property type="entry name" value="Vaccinia Virus protein VP39"/>
    <property type="match status" value="1"/>
</dbReference>
<evidence type="ECO:0000313" key="2">
    <source>
        <dbReference type="EMBL" id="OJD40313.1"/>
    </source>
</evidence>
<sequence>MAKPSATRTDTSAGVAAYSSIFLRLLYDYLVLGLYCRFAWRCPTHPTLTTFFNSHVPTTTTSSSTDRRQLRMLDIGVGTGYFLEQAPLSAAGISDVVLVDLNANCLARTAPRVQAAHPHVNCIPVQADFYRLDDSRLLAASPTPSSSSSPSDDHGGDAHHHHRGFDAISAMLLLHCLPGPPARKAAALCGLRTLMDAERGVLFGATVLGDGVGHNVLGRLLMRWHNAVGIFDNKGDEATGFVEPLREAFKDVEWRVEGKMLLFEARGPIL</sequence>
<evidence type="ECO:0000313" key="3">
    <source>
        <dbReference type="Proteomes" id="UP000183809"/>
    </source>
</evidence>
<dbReference type="STRING" id="236234.A0A1J9RIM1"/>
<keyword evidence="2" id="KW-0808">Transferase</keyword>
<dbReference type="GeneID" id="31010241"/>
<protein>
    <submittedName>
        <fullName evidence="2">Methyltransferase domain-containing protein</fullName>
    </submittedName>
</protein>
<dbReference type="OrthoDB" id="10061782at2759"/>
<dbReference type="InterPro" id="IPR029063">
    <property type="entry name" value="SAM-dependent_MTases_sf"/>
</dbReference>
<dbReference type="GO" id="GO:0032259">
    <property type="term" value="P:methylation"/>
    <property type="evidence" value="ECO:0007669"/>
    <property type="project" value="UniProtKB-KW"/>
</dbReference>
<keyword evidence="2" id="KW-0489">Methyltransferase</keyword>
<proteinExistence type="predicted"/>
<keyword evidence="3" id="KW-1185">Reference proteome</keyword>
<feature type="compositionally biased region" description="Low complexity" evidence="1">
    <location>
        <begin position="139"/>
        <end position="150"/>
    </location>
</feature>
<dbReference type="SUPFAM" id="SSF53335">
    <property type="entry name" value="S-adenosyl-L-methionine-dependent methyltransferases"/>
    <property type="match status" value="1"/>
</dbReference>
<name>A0A1J9RIM1_9PEZI</name>
<dbReference type="CDD" id="cd02440">
    <property type="entry name" value="AdoMet_MTases"/>
    <property type="match status" value="1"/>
</dbReference>
<organism evidence="2 3">
    <name type="scientific">Diplodia corticola</name>
    <dbReference type="NCBI Taxonomy" id="236234"/>
    <lineage>
        <taxon>Eukaryota</taxon>
        <taxon>Fungi</taxon>
        <taxon>Dikarya</taxon>
        <taxon>Ascomycota</taxon>
        <taxon>Pezizomycotina</taxon>
        <taxon>Dothideomycetes</taxon>
        <taxon>Dothideomycetes incertae sedis</taxon>
        <taxon>Botryosphaeriales</taxon>
        <taxon>Botryosphaeriaceae</taxon>
        <taxon>Diplodia</taxon>
    </lineage>
</organism>
<dbReference type="Proteomes" id="UP000183809">
    <property type="component" value="Unassembled WGS sequence"/>
</dbReference>
<evidence type="ECO:0000256" key="1">
    <source>
        <dbReference type="SAM" id="MobiDB-lite"/>
    </source>
</evidence>
<comment type="caution">
    <text evidence="2">The sequence shown here is derived from an EMBL/GenBank/DDBJ whole genome shotgun (WGS) entry which is preliminary data.</text>
</comment>
<reference evidence="2 3" key="1">
    <citation type="submission" date="2016-10" db="EMBL/GenBank/DDBJ databases">
        <title>Proteomics and genomics reveal pathogen-plant mechanisms compatible with a hemibiotrophic lifestyle of Diplodia corticola.</title>
        <authorList>
            <person name="Fernandes I."/>
            <person name="De Jonge R."/>
            <person name="Van De Peer Y."/>
            <person name="Devreese B."/>
            <person name="Alves A."/>
            <person name="Esteves A.C."/>
        </authorList>
    </citation>
    <scope>NUCLEOTIDE SEQUENCE [LARGE SCALE GENOMIC DNA]</scope>
    <source>
        <strain evidence="2 3">CBS 112549</strain>
    </source>
</reference>
<dbReference type="RefSeq" id="XP_020135156.1">
    <property type="nucleotide sequence ID" value="XM_020269982.1"/>
</dbReference>
<dbReference type="EMBL" id="MNUE01000001">
    <property type="protein sequence ID" value="OJD40313.1"/>
    <property type="molecule type" value="Genomic_DNA"/>
</dbReference>
<dbReference type="AlphaFoldDB" id="A0A1J9RIM1"/>
<gene>
    <name evidence="2" type="ORF">BKCO1_1000570</name>
</gene>
<dbReference type="GO" id="GO:0008168">
    <property type="term" value="F:methyltransferase activity"/>
    <property type="evidence" value="ECO:0007669"/>
    <property type="project" value="UniProtKB-KW"/>
</dbReference>
<feature type="region of interest" description="Disordered" evidence="1">
    <location>
        <begin position="139"/>
        <end position="160"/>
    </location>
</feature>